<proteinExistence type="inferred from homology"/>
<dbReference type="STRING" id="265726.KY46_10275"/>
<evidence type="ECO:0000256" key="6">
    <source>
        <dbReference type="ARBA" id="ARBA00022989"/>
    </source>
</evidence>
<name>A0A0F5VDM0_9GAMM</name>
<dbReference type="OrthoDB" id="9805682at2"/>
<comment type="caution">
    <text evidence="10">The sequence shown here is derived from an EMBL/GenBank/DDBJ whole genome shotgun (WGS) entry which is preliminary data.</text>
</comment>
<feature type="transmembrane region" description="Helical" evidence="8">
    <location>
        <begin position="379"/>
        <end position="401"/>
    </location>
</feature>
<evidence type="ECO:0000256" key="7">
    <source>
        <dbReference type="ARBA" id="ARBA00023136"/>
    </source>
</evidence>
<comment type="subcellular location">
    <subcellularLocation>
        <location evidence="1">Cell inner membrane</location>
        <topology evidence="1">Multi-pass membrane protein</topology>
    </subcellularLocation>
</comment>
<keyword evidence="4" id="KW-0997">Cell inner membrane</keyword>
<evidence type="ECO:0000313" key="10">
    <source>
        <dbReference type="EMBL" id="KKC99906.1"/>
    </source>
</evidence>
<keyword evidence="5 8" id="KW-0812">Transmembrane</keyword>
<dbReference type="InterPro" id="IPR003004">
    <property type="entry name" value="GspF/PilC"/>
</dbReference>
<dbReference type="Pfam" id="PF00482">
    <property type="entry name" value="T2SSF"/>
    <property type="match status" value="2"/>
</dbReference>
<dbReference type="AlphaFoldDB" id="A0A0F5VDM0"/>
<keyword evidence="6 8" id="KW-1133">Transmembrane helix</keyword>
<dbReference type="Gene3D" id="1.20.81.30">
    <property type="entry name" value="Type II secretion system (T2SS), domain F"/>
    <property type="match status" value="2"/>
</dbReference>
<dbReference type="InterPro" id="IPR042094">
    <property type="entry name" value="T2SS_GspF_sf"/>
</dbReference>
<dbReference type="Proteomes" id="UP000033633">
    <property type="component" value="Unassembled WGS sequence"/>
</dbReference>
<evidence type="ECO:0000256" key="4">
    <source>
        <dbReference type="ARBA" id="ARBA00022519"/>
    </source>
</evidence>
<dbReference type="RefSeq" id="WP_046220552.1">
    <property type="nucleotide sequence ID" value="NZ_JWYV01000007.1"/>
</dbReference>
<evidence type="ECO:0000256" key="1">
    <source>
        <dbReference type="ARBA" id="ARBA00004429"/>
    </source>
</evidence>
<evidence type="ECO:0000256" key="8">
    <source>
        <dbReference type="SAM" id="Phobius"/>
    </source>
</evidence>
<dbReference type="PATRIC" id="fig|265726.11.peg.4205"/>
<evidence type="ECO:0000256" key="5">
    <source>
        <dbReference type="ARBA" id="ARBA00022692"/>
    </source>
</evidence>
<feature type="domain" description="Type II secretion system protein GspF" evidence="9">
    <location>
        <begin position="72"/>
        <end position="194"/>
    </location>
</feature>
<feature type="domain" description="Type II secretion system protein GspF" evidence="9">
    <location>
        <begin position="275"/>
        <end position="402"/>
    </location>
</feature>
<evidence type="ECO:0000313" key="11">
    <source>
        <dbReference type="Proteomes" id="UP000033633"/>
    </source>
</evidence>
<protein>
    <recommendedName>
        <fullName evidence="9">Type II secretion system protein GspF domain-containing protein</fullName>
    </recommendedName>
</protein>
<dbReference type="EMBL" id="JWYV01000007">
    <property type="protein sequence ID" value="KKC99906.1"/>
    <property type="molecule type" value="Genomic_DNA"/>
</dbReference>
<evidence type="ECO:0000256" key="2">
    <source>
        <dbReference type="ARBA" id="ARBA00005745"/>
    </source>
</evidence>
<dbReference type="GO" id="GO:0015628">
    <property type="term" value="P:protein secretion by the type II secretion system"/>
    <property type="evidence" value="ECO:0007669"/>
    <property type="project" value="TreeGrafter"/>
</dbReference>
<organism evidence="10 11">
    <name type="scientific">Photobacterium halotolerans</name>
    <dbReference type="NCBI Taxonomy" id="265726"/>
    <lineage>
        <taxon>Bacteria</taxon>
        <taxon>Pseudomonadati</taxon>
        <taxon>Pseudomonadota</taxon>
        <taxon>Gammaproteobacteria</taxon>
        <taxon>Vibrionales</taxon>
        <taxon>Vibrionaceae</taxon>
        <taxon>Photobacterium</taxon>
    </lineage>
</organism>
<gene>
    <name evidence="10" type="ORF">KY46_10275</name>
</gene>
<dbReference type="PANTHER" id="PTHR30012">
    <property type="entry name" value="GENERAL SECRETION PATHWAY PROTEIN"/>
    <property type="match status" value="1"/>
</dbReference>
<dbReference type="PANTHER" id="PTHR30012:SF7">
    <property type="entry name" value="PROTEIN TRANSPORT PROTEIN HOFC HOMOLOG"/>
    <property type="match status" value="1"/>
</dbReference>
<feature type="transmembrane region" description="Helical" evidence="8">
    <location>
        <begin position="171"/>
        <end position="193"/>
    </location>
</feature>
<keyword evidence="3" id="KW-1003">Cell membrane</keyword>
<dbReference type="GO" id="GO:0005886">
    <property type="term" value="C:plasma membrane"/>
    <property type="evidence" value="ECO:0007669"/>
    <property type="project" value="UniProtKB-SubCell"/>
</dbReference>
<reference evidence="10 11" key="1">
    <citation type="submission" date="2014-12" db="EMBL/GenBank/DDBJ databases">
        <title>Mercury Reductase activity and rhizosphere competence traits in the genome of root associated Photobacterium halotolerans MELD1.</title>
        <authorList>
            <person name="Mathew D.C."/>
            <person name="Huang C.-C."/>
        </authorList>
    </citation>
    <scope>NUCLEOTIDE SEQUENCE [LARGE SCALE GENOMIC DNA]</scope>
    <source>
        <strain evidence="10 11">MELD1</strain>
    </source>
</reference>
<evidence type="ECO:0000259" key="9">
    <source>
        <dbReference type="Pfam" id="PF00482"/>
    </source>
</evidence>
<sequence length="411" mass="45781">MGPAEKVGYFRWRGRLSNGRRTSGMRVAFQPDEVEASLRLQSITVQAIRRVRPGWRTYRRHRFRQQDLTGMFRQLASLLSASLPLGAALGILTQEQHRMEAAAILSRIQQQVTSGTPFSEAVARHTPGCDAITTSLLKAGEFAGQLPQTLEQIAAYREQYHQLQRTLFHTLLYPAAVCVVAMAVTVLMLVWIIPQFAGLFATMGHQLPWLTRAVLTLSDYASRYSLPLIAGVALITGLCRWQYRRSQGWQYRCHRAVLRLPVAGPCLHLAAQARFTRTLGTTFQAGVPLLDGLNLAAETCGNQVLTHTYHQTARLVAGGQPLHAAIRQSMDKQQARIPERLIQLIMVGEETGNIDTLLFELAVYYDNTLSQQLKTLTTLLEPVLILVIGKIIGTLLLAMYLPVFDLMKAVG</sequence>
<comment type="similarity">
    <text evidence="2">Belongs to the GSP F family.</text>
</comment>
<dbReference type="PRINTS" id="PR00812">
    <property type="entry name" value="BCTERIALGSPF"/>
</dbReference>
<dbReference type="InterPro" id="IPR018076">
    <property type="entry name" value="T2SS_GspF_dom"/>
</dbReference>
<keyword evidence="11" id="KW-1185">Reference proteome</keyword>
<evidence type="ECO:0000256" key="3">
    <source>
        <dbReference type="ARBA" id="ARBA00022475"/>
    </source>
</evidence>
<accession>A0A0F5VDM0</accession>
<feature type="transmembrane region" description="Helical" evidence="8">
    <location>
        <begin position="71"/>
        <end position="92"/>
    </location>
</feature>
<feature type="transmembrane region" description="Helical" evidence="8">
    <location>
        <begin position="224"/>
        <end position="243"/>
    </location>
</feature>
<keyword evidence="7 8" id="KW-0472">Membrane</keyword>